<organism evidence="2 3">
    <name type="scientific">Rhodoblastus acidophilus</name>
    <name type="common">Rhodopseudomonas acidophila</name>
    <dbReference type="NCBI Taxonomy" id="1074"/>
    <lineage>
        <taxon>Bacteria</taxon>
        <taxon>Pseudomonadati</taxon>
        <taxon>Pseudomonadota</taxon>
        <taxon>Alphaproteobacteria</taxon>
        <taxon>Hyphomicrobiales</taxon>
        <taxon>Rhodoblastaceae</taxon>
        <taxon>Rhodoblastus</taxon>
    </lineage>
</organism>
<protein>
    <submittedName>
        <fullName evidence="2">Cellulase (Glycosyl hydrolase family 5)</fullName>
    </submittedName>
</protein>
<sequence length="520" mass="57035">MFSRLMTALAVLTLDVASCLPSFALNGDQIGGFGFNVTESLLNPAEPGVTKDQVDRQAARLTYDARMSGAKTLRWFSTDVWPQWQCTNDPENADGTIDPNWQSVADSLLTNAQQNGLRVVVVLANATNSGFGGVAPNSSPATLKTWANHRAAVQGFDKYPASAHDCTNVPPYFSFSEASWFSNPLLSERLTQRFVTMARFLAKYPGLGGIELFNEPDYALTHTSSFWVPVTKMLTSVKNADRALATIPVYSGVAWWNATIIQQARASGAWSLEPFITVHNYTDARQTESKINSDLNGLVDYLTTIAPDKPIIIGEAGSSVSLSQLSDNAKMLRVLLGIYSRRHVGLWVWGDWFPDSDTDMKWDFNHRSVAGPSQAPFFFDQNRTASYSTGRSVPLSGGQPFTLSANVVSDPDAKINGVWAISLNSERFVGFSRAGIFAKPSSLPGIFAEPQPTYFFDQKTTPMRWAQIDRQGTQWQLRVFQCSKSGGAHTPIALLGLIEGTKRANVDQCPYSIEAINAEL</sequence>
<dbReference type="SUPFAM" id="SSF51445">
    <property type="entry name" value="(Trans)glycosidases"/>
    <property type="match status" value="1"/>
</dbReference>
<gene>
    <name evidence="2" type="ORF">SAMN06265338_1211</name>
</gene>
<name>A0A212SAH6_RHOAC</name>
<dbReference type="AlphaFoldDB" id="A0A212SAH6"/>
<keyword evidence="1" id="KW-0732">Signal</keyword>
<feature type="chain" id="PRO_5013256510" evidence="1">
    <location>
        <begin position="25"/>
        <end position="520"/>
    </location>
</feature>
<accession>A0A212SAH6</accession>
<reference evidence="3" key="1">
    <citation type="submission" date="2017-06" db="EMBL/GenBank/DDBJ databases">
        <authorList>
            <person name="Varghese N."/>
            <person name="Submissions S."/>
        </authorList>
    </citation>
    <scope>NUCLEOTIDE SEQUENCE [LARGE SCALE GENOMIC DNA]</scope>
    <source>
        <strain evidence="3">DSM 137</strain>
    </source>
</reference>
<dbReference type="InterPro" id="IPR017853">
    <property type="entry name" value="GH"/>
</dbReference>
<evidence type="ECO:0000313" key="3">
    <source>
        <dbReference type="Proteomes" id="UP000198418"/>
    </source>
</evidence>
<proteinExistence type="predicted"/>
<dbReference type="EMBL" id="FYDG01000021">
    <property type="protein sequence ID" value="SNB82509.1"/>
    <property type="molecule type" value="Genomic_DNA"/>
</dbReference>
<keyword evidence="3" id="KW-1185">Reference proteome</keyword>
<evidence type="ECO:0000313" key="2">
    <source>
        <dbReference type="EMBL" id="SNB82509.1"/>
    </source>
</evidence>
<evidence type="ECO:0000256" key="1">
    <source>
        <dbReference type="SAM" id="SignalP"/>
    </source>
</evidence>
<dbReference type="GO" id="GO:0016787">
    <property type="term" value="F:hydrolase activity"/>
    <property type="evidence" value="ECO:0007669"/>
    <property type="project" value="UniProtKB-KW"/>
</dbReference>
<dbReference type="Proteomes" id="UP000198418">
    <property type="component" value="Unassembled WGS sequence"/>
</dbReference>
<feature type="signal peptide" evidence="1">
    <location>
        <begin position="1"/>
        <end position="24"/>
    </location>
</feature>
<dbReference type="Gene3D" id="3.20.20.80">
    <property type="entry name" value="Glycosidases"/>
    <property type="match status" value="1"/>
</dbReference>
<keyword evidence="2" id="KW-0378">Hydrolase</keyword>